<organism evidence="4 5">
    <name type="scientific">Sandaracinobacter neustonicus</name>
    <dbReference type="NCBI Taxonomy" id="1715348"/>
    <lineage>
        <taxon>Bacteria</taxon>
        <taxon>Pseudomonadati</taxon>
        <taxon>Pseudomonadota</taxon>
        <taxon>Alphaproteobacteria</taxon>
        <taxon>Sphingomonadales</taxon>
        <taxon>Sphingosinicellaceae</taxon>
        <taxon>Sandaracinobacter</taxon>
    </lineage>
</organism>
<reference evidence="4 5" key="1">
    <citation type="submission" date="2019-06" db="EMBL/GenBank/DDBJ databases">
        <authorList>
            <person name="Lee I."/>
            <person name="Jang G.I."/>
            <person name="Hwang C.Y."/>
        </authorList>
    </citation>
    <scope>NUCLEOTIDE SEQUENCE [LARGE SCALE GENOMIC DNA]</scope>
    <source>
        <strain evidence="4 5">PAMC 28131</strain>
    </source>
</reference>
<keyword evidence="1" id="KW-0560">Oxidoreductase</keyword>
<dbReference type="Pfam" id="PF01266">
    <property type="entry name" value="DAO"/>
    <property type="match status" value="1"/>
</dbReference>
<accession>A0A501XVG8</accession>
<dbReference type="InterPro" id="IPR006076">
    <property type="entry name" value="FAD-dep_OxRdtase"/>
</dbReference>
<evidence type="ECO:0000313" key="4">
    <source>
        <dbReference type="EMBL" id="TPE64782.1"/>
    </source>
</evidence>
<dbReference type="OrthoDB" id="9805337at2"/>
<dbReference type="InterPro" id="IPR036188">
    <property type="entry name" value="FAD/NAD-bd_sf"/>
</dbReference>
<dbReference type="PRINTS" id="PR00420">
    <property type="entry name" value="RNGMNOXGNASE"/>
</dbReference>
<dbReference type="GO" id="GO:0016491">
    <property type="term" value="F:oxidoreductase activity"/>
    <property type="evidence" value="ECO:0007669"/>
    <property type="project" value="UniProtKB-KW"/>
</dbReference>
<protein>
    <submittedName>
        <fullName evidence="4">FAD-binding oxidoreductase</fullName>
    </submittedName>
</protein>
<evidence type="ECO:0000259" key="3">
    <source>
        <dbReference type="Pfam" id="PF01266"/>
    </source>
</evidence>
<comment type="caution">
    <text evidence="4">The sequence shown here is derived from an EMBL/GenBank/DDBJ whole genome shotgun (WGS) entry which is preliminary data.</text>
</comment>
<dbReference type="Gene3D" id="3.50.50.60">
    <property type="entry name" value="FAD/NAD(P)-binding domain"/>
    <property type="match status" value="2"/>
</dbReference>
<proteinExistence type="predicted"/>
<dbReference type="AlphaFoldDB" id="A0A501XVG8"/>
<dbReference type="PANTHER" id="PTHR13847:SF289">
    <property type="entry name" value="GLYCINE OXIDASE"/>
    <property type="match status" value="1"/>
</dbReference>
<dbReference type="RefSeq" id="WP_140926337.1">
    <property type="nucleotide sequence ID" value="NZ_VFSU01000006.1"/>
</dbReference>
<evidence type="ECO:0000313" key="5">
    <source>
        <dbReference type="Proteomes" id="UP000319897"/>
    </source>
</evidence>
<dbReference type="Gene3D" id="3.30.9.10">
    <property type="entry name" value="D-Amino Acid Oxidase, subunit A, domain 2"/>
    <property type="match status" value="1"/>
</dbReference>
<dbReference type="SUPFAM" id="SSF51971">
    <property type="entry name" value="Nucleotide-binding domain"/>
    <property type="match status" value="1"/>
</dbReference>
<dbReference type="SUPFAM" id="SSF54373">
    <property type="entry name" value="FAD-linked reductases, C-terminal domain"/>
    <property type="match status" value="1"/>
</dbReference>
<feature type="chain" id="PRO_5021396235" evidence="2">
    <location>
        <begin position="22"/>
        <end position="409"/>
    </location>
</feature>
<evidence type="ECO:0000256" key="2">
    <source>
        <dbReference type="SAM" id="SignalP"/>
    </source>
</evidence>
<dbReference type="Proteomes" id="UP000319897">
    <property type="component" value="Unassembled WGS sequence"/>
</dbReference>
<dbReference type="PANTHER" id="PTHR13847">
    <property type="entry name" value="SARCOSINE DEHYDROGENASE-RELATED"/>
    <property type="match status" value="1"/>
</dbReference>
<dbReference type="EMBL" id="VFSU01000006">
    <property type="protein sequence ID" value="TPE64782.1"/>
    <property type="molecule type" value="Genomic_DNA"/>
</dbReference>
<keyword evidence="2" id="KW-0732">Signal</keyword>
<evidence type="ECO:0000256" key="1">
    <source>
        <dbReference type="ARBA" id="ARBA00023002"/>
    </source>
</evidence>
<dbReference type="GO" id="GO:0005737">
    <property type="term" value="C:cytoplasm"/>
    <property type="evidence" value="ECO:0007669"/>
    <property type="project" value="TreeGrafter"/>
</dbReference>
<keyword evidence="5" id="KW-1185">Reference proteome</keyword>
<name>A0A501XVG8_9SPHN</name>
<sequence>MSRILVLGGGVVGLSAALALARAGHAVTVLEPDAARAAASWGNAGHIATEQVAPLASVETLLSAWKRRFAAGGAMDLPLHLAPHWLPFALRFVNASSRDGFQDGCDALRPLLAAALPAWERLAEALGCPELLKRDGHLVAWESEASAAKGRAAWEAADTGTAIVHPASADDLAAIRGVTTASIAGVARFGGTAQIADLGQLAEALEAALTAAGGRILRERGAVGVQGGRACVPGHEADLLLVCAGARSAALVAPAGLTAPLIAERGYHIRADASRWPADMPPLVFEDRSMIVTRYAHAVQAASFVEFGTPDAPPDVRKWERLEAHVAALGLPLSGPFTRWMGARPTLPDYLPAIGRSRAAPNLLYAFGHQHLGLTLAAITSELVAALVAGDASPVPLKPFDLARFGEPR</sequence>
<gene>
    <name evidence="4" type="ORF">FJQ54_00620</name>
</gene>
<feature type="signal peptide" evidence="2">
    <location>
        <begin position="1"/>
        <end position="21"/>
    </location>
</feature>
<feature type="domain" description="FAD dependent oxidoreductase" evidence="3">
    <location>
        <begin position="3"/>
        <end position="387"/>
    </location>
</feature>